<dbReference type="Proteomes" id="UP001225605">
    <property type="component" value="Unassembled WGS sequence"/>
</dbReference>
<protein>
    <submittedName>
        <fullName evidence="2">MOSC domain-containing protein</fullName>
    </submittedName>
</protein>
<organism evidence="2 3">
    <name type="scientific">Saccharothrix yanglingensis</name>
    <dbReference type="NCBI Taxonomy" id="659496"/>
    <lineage>
        <taxon>Bacteria</taxon>
        <taxon>Bacillati</taxon>
        <taxon>Actinomycetota</taxon>
        <taxon>Actinomycetes</taxon>
        <taxon>Pseudonocardiales</taxon>
        <taxon>Pseudonocardiaceae</taxon>
        <taxon>Saccharothrix</taxon>
    </lineage>
</organism>
<dbReference type="PANTHER" id="PTHR14237">
    <property type="entry name" value="MOLYBDOPTERIN COFACTOR SULFURASE MOSC"/>
    <property type="match status" value="1"/>
</dbReference>
<dbReference type="PROSITE" id="PS51340">
    <property type="entry name" value="MOSC"/>
    <property type="match status" value="1"/>
</dbReference>
<dbReference type="PANTHER" id="PTHR14237:SF19">
    <property type="entry name" value="MITOCHONDRIAL AMIDOXIME REDUCING COMPONENT 1"/>
    <property type="match status" value="1"/>
</dbReference>
<dbReference type="InterPro" id="IPR011037">
    <property type="entry name" value="Pyrv_Knase-like_insert_dom_sf"/>
</dbReference>
<evidence type="ECO:0000313" key="3">
    <source>
        <dbReference type="Proteomes" id="UP001225605"/>
    </source>
</evidence>
<dbReference type="InterPro" id="IPR005302">
    <property type="entry name" value="MoCF_Sase_C"/>
</dbReference>
<dbReference type="EMBL" id="NSDM01000010">
    <property type="protein sequence ID" value="MDQ2586891.1"/>
    <property type="molecule type" value="Genomic_DNA"/>
</dbReference>
<dbReference type="Pfam" id="PF03476">
    <property type="entry name" value="MOSC_N"/>
    <property type="match status" value="1"/>
</dbReference>
<sequence length="265" mass="27739">MPTVSALTLYPIKGCAGVVVERAEATPTGLTHDRLFAPVKPDGTVLWQGEAPLLAAVRVRVLHGGAKLALSAPGAGELVLDAEADGPVLPVDVEKWPGSGIDLGDDVAEWLSGAVGKEVRLVREPDRAGRARAGVDPTALLVLSPASLDGLNARIAERGATPVPMDRFRPNIVISGWPEPHTEDRVARMAVGGAGIGFGELAIRCAVTLVDQTTGARVGPEPLRTLADYRREPDGVSFGLKAAVLTPGVIALGDDVTVTEWRRPR</sequence>
<reference evidence="2 3" key="1">
    <citation type="submission" date="2017-06" db="EMBL/GenBank/DDBJ databases">
        <title>Cultured bacterium strain Saccharothrix yanglingensis Hhs.015.</title>
        <authorList>
            <person name="Xia Y."/>
        </authorList>
    </citation>
    <scope>NUCLEOTIDE SEQUENCE [LARGE SCALE GENOMIC DNA]</scope>
    <source>
        <strain evidence="2 3">Hhs.015</strain>
    </source>
</reference>
<evidence type="ECO:0000259" key="1">
    <source>
        <dbReference type="PROSITE" id="PS51340"/>
    </source>
</evidence>
<dbReference type="Pfam" id="PF03473">
    <property type="entry name" value="MOSC"/>
    <property type="match status" value="1"/>
</dbReference>
<evidence type="ECO:0000313" key="2">
    <source>
        <dbReference type="EMBL" id="MDQ2586891.1"/>
    </source>
</evidence>
<keyword evidence="3" id="KW-1185">Reference proteome</keyword>
<dbReference type="InterPro" id="IPR005303">
    <property type="entry name" value="MOCOS_middle"/>
</dbReference>
<proteinExistence type="predicted"/>
<feature type="domain" description="MOSC" evidence="1">
    <location>
        <begin position="109"/>
        <end position="259"/>
    </location>
</feature>
<name>A0ABU0X429_9PSEU</name>
<gene>
    <name evidence="2" type="ORF">CKY47_23455</name>
</gene>
<dbReference type="SUPFAM" id="SSF50800">
    <property type="entry name" value="PK beta-barrel domain-like"/>
    <property type="match status" value="1"/>
</dbReference>
<dbReference type="RefSeq" id="WP_306748235.1">
    <property type="nucleotide sequence ID" value="NZ_NSDM01000010.1"/>
</dbReference>
<accession>A0ABU0X429</accession>
<dbReference type="SUPFAM" id="SSF141673">
    <property type="entry name" value="MOSC N-terminal domain-like"/>
    <property type="match status" value="1"/>
</dbReference>
<comment type="caution">
    <text evidence="2">The sequence shown here is derived from an EMBL/GenBank/DDBJ whole genome shotgun (WGS) entry which is preliminary data.</text>
</comment>